<evidence type="ECO:0000256" key="1">
    <source>
        <dbReference type="SAM" id="MobiDB-lite"/>
    </source>
</evidence>
<dbReference type="HOGENOM" id="CLU_054927_0_0_11"/>
<name>A0A087VUK8_9BIFI</name>
<dbReference type="EMBL" id="CP006018">
    <property type="protein sequence ID" value="AIC92135.1"/>
    <property type="molecule type" value="Genomic_DNA"/>
</dbReference>
<feature type="domain" description="DUF58" evidence="2">
    <location>
        <begin position="52"/>
        <end position="227"/>
    </location>
</feature>
<dbReference type="KEGG" id="bii:BINDI_0868"/>
<dbReference type="OrthoDB" id="9776116at2"/>
<sequence>MIGDRGHQDPVRRRIEALGSSLSLPTVRKAMGILEGEHPSGLRGNGYDTAGIRAYEPGDETRLIDWKSSAKIGRPMVVDKERQLTSKVWLLLDVGREMTGTCPSGEQAIQVAANALCMFAALSLRRSDEVSLVLADSSTITRIPCHGGFAQFEQTLDRTLLNRQSTGRNIEALLDYANRLQDRHSLLVLATDETALNGDHLDMIHRLAQTHPLNLVSVRLLNPLRAEGGPGPVYEAQTGRKVPAFLQTERTGQEVAVHREYMAAALKQELARSGSTLVRAESSQTMFDQFIHLLSVALPASSMGNPPGRPGLVSGLGRTGR</sequence>
<feature type="region of interest" description="Disordered" evidence="1">
    <location>
        <begin position="302"/>
        <end position="321"/>
    </location>
</feature>
<proteinExistence type="predicted"/>
<organism evidence="3 4">
    <name type="scientific">Bifidobacterium [indicum] DSM 20214 = LMG 11587</name>
    <dbReference type="NCBI Taxonomy" id="1341694"/>
    <lineage>
        <taxon>Bacteria</taxon>
        <taxon>Bacillati</taxon>
        <taxon>Actinomycetota</taxon>
        <taxon>Actinomycetes</taxon>
        <taxon>Bifidobacteriales</taxon>
        <taxon>Bifidobacteriaceae</taxon>
        <taxon>Bifidobacterium</taxon>
    </lineage>
</organism>
<gene>
    <name evidence="3" type="ORF">BINDI_0868</name>
</gene>
<dbReference type="InterPro" id="IPR036465">
    <property type="entry name" value="vWFA_dom_sf"/>
</dbReference>
<dbReference type="Proteomes" id="UP000028569">
    <property type="component" value="Chromosome"/>
</dbReference>
<evidence type="ECO:0000313" key="3">
    <source>
        <dbReference type="EMBL" id="AIC92135.1"/>
    </source>
</evidence>
<dbReference type="RefSeq" id="WP_033490382.1">
    <property type="nucleotide sequence ID" value="NZ_CP006018.1"/>
</dbReference>
<dbReference type="InterPro" id="IPR002881">
    <property type="entry name" value="DUF58"/>
</dbReference>
<dbReference type="Gene3D" id="3.40.50.410">
    <property type="entry name" value="von Willebrand factor, type A domain"/>
    <property type="match status" value="1"/>
</dbReference>
<evidence type="ECO:0000313" key="4">
    <source>
        <dbReference type="Proteomes" id="UP000028569"/>
    </source>
</evidence>
<keyword evidence="4" id="KW-1185">Reference proteome</keyword>
<reference evidence="3 4" key="1">
    <citation type="journal article" date="2014" name="Appl. Environ. Microbiol.">
        <title>Genomic encyclopedia of type strains of the genus Bifidobacterium.</title>
        <authorList>
            <person name="Milani C."/>
            <person name="Lugli G.A."/>
            <person name="Duranti S."/>
            <person name="Turroni F."/>
            <person name="Bottacini F."/>
            <person name="Mangifesta M."/>
            <person name="Sanchez B."/>
            <person name="Viappiani A."/>
            <person name="Mancabelli L."/>
            <person name="Taminiau B."/>
            <person name="Delcenserie V."/>
            <person name="Barrangou R."/>
            <person name="Margolles A."/>
            <person name="van Sinderen D."/>
            <person name="Ventura M."/>
        </authorList>
    </citation>
    <scope>NUCLEOTIDE SEQUENCE [LARGE SCALE GENOMIC DNA]</scope>
    <source>
        <strain evidence="3 4">LMG 11587</strain>
    </source>
</reference>
<dbReference type="PANTHER" id="PTHR33608:SF6">
    <property type="entry name" value="BLL2464 PROTEIN"/>
    <property type="match status" value="1"/>
</dbReference>
<accession>A0A087VUK8</accession>
<dbReference type="Pfam" id="PF01882">
    <property type="entry name" value="DUF58"/>
    <property type="match status" value="1"/>
</dbReference>
<dbReference type="PANTHER" id="PTHR33608">
    <property type="entry name" value="BLL2464 PROTEIN"/>
    <property type="match status" value="1"/>
</dbReference>
<dbReference type="SUPFAM" id="SSF53300">
    <property type="entry name" value="vWA-like"/>
    <property type="match status" value="1"/>
</dbReference>
<evidence type="ECO:0000259" key="2">
    <source>
        <dbReference type="Pfam" id="PF01882"/>
    </source>
</evidence>
<dbReference type="AlphaFoldDB" id="A0A087VUK8"/>
<protein>
    <recommendedName>
        <fullName evidence="2">DUF58 domain-containing protein</fullName>
    </recommendedName>
</protein>